<keyword evidence="3" id="KW-1185">Reference proteome</keyword>
<dbReference type="EMBL" id="JARJCM010000336">
    <property type="protein sequence ID" value="KAJ7018544.1"/>
    <property type="molecule type" value="Genomic_DNA"/>
</dbReference>
<comment type="caution">
    <text evidence="2">The sequence shown here is derived from an EMBL/GenBank/DDBJ whole genome shotgun (WGS) entry which is preliminary data.</text>
</comment>
<organism evidence="2 3">
    <name type="scientific">Mycena alexandri</name>
    <dbReference type="NCBI Taxonomy" id="1745969"/>
    <lineage>
        <taxon>Eukaryota</taxon>
        <taxon>Fungi</taxon>
        <taxon>Dikarya</taxon>
        <taxon>Basidiomycota</taxon>
        <taxon>Agaricomycotina</taxon>
        <taxon>Agaricomycetes</taxon>
        <taxon>Agaricomycetidae</taxon>
        <taxon>Agaricales</taxon>
        <taxon>Marasmiineae</taxon>
        <taxon>Mycenaceae</taxon>
        <taxon>Mycena</taxon>
    </lineage>
</organism>
<accession>A0AAD6RZQ3</accession>
<proteinExistence type="predicted"/>
<dbReference type="AlphaFoldDB" id="A0AAD6RZQ3"/>
<dbReference type="Proteomes" id="UP001218188">
    <property type="component" value="Unassembled WGS sequence"/>
</dbReference>
<evidence type="ECO:0000313" key="2">
    <source>
        <dbReference type="EMBL" id="KAJ7018544.1"/>
    </source>
</evidence>
<evidence type="ECO:0000256" key="1">
    <source>
        <dbReference type="SAM" id="MobiDB-lite"/>
    </source>
</evidence>
<sequence length="351" mass="37084">MTSKHSHTGVAYPSRPLDAPNDGHFACSVPLYTHTDFTNLAAHNIDNRRKWHFLKHPLRPAVCSDLGSLKSYMRELNDPEFPPEKHNDPALVVGFHTALEIARAIYKCTTQGGPARHSGGGDNPLTSSSAPFSTTQGGAVRRGGGDNGGTAIADAINQLKRPLESTAAPAAHQKRPRKETVHIQAIAPDAFAQDIMTYRNAVAANSAPSAPTDTARFAADCAPSSPTDTACAPSSPADTARAVADCAPSAPTPAVSAGIKCEVTAPMSIALTAAASASQGAGPVAGPEVDPESEEEEGPYFYFAHGPVYLDPKKAAKEIRTHREMLVVNTLAEVQDLWRKNRRAKKAATGR</sequence>
<name>A0AAD6RZQ3_9AGAR</name>
<feature type="region of interest" description="Disordered" evidence="1">
    <location>
        <begin position="111"/>
        <end position="151"/>
    </location>
</feature>
<gene>
    <name evidence="2" type="ORF">C8F04DRAFT_1277593</name>
</gene>
<reference evidence="2" key="1">
    <citation type="submission" date="2023-03" db="EMBL/GenBank/DDBJ databases">
        <title>Massive genome expansion in bonnet fungi (Mycena s.s.) driven by repeated elements and novel gene families across ecological guilds.</title>
        <authorList>
            <consortium name="Lawrence Berkeley National Laboratory"/>
            <person name="Harder C.B."/>
            <person name="Miyauchi S."/>
            <person name="Viragh M."/>
            <person name="Kuo A."/>
            <person name="Thoen E."/>
            <person name="Andreopoulos B."/>
            <person name="Lu D."/>
            <person name="Skrede I."/>
            <person name="Drula E."/>
            <person name="Henrissat B."/>
            <person name="Morin E."/>
            <person name="Kohler A."/>
            <person name="Barry K."/>
            <person name="LaButti K."/>
            <person name="Morin E."/>
            <person name="Salamov A."/>
            <person name="Lipzen A."/>
            <person name="Mereny Z."/>
            <person name="Hegedus B."/>
            <person name="Baldrian P."/>
            <person name="Stursova M."/>
            <person name="Weitz H."/>
            <person name="Taylor A."/>
            <person name="Grigoriev I.V."/>
            <person name="Nagy L.G."/>
            <person name="Martin F."/>
            <person name="Kauserud H."/>
        </authorList>
    </citation>
    <scope>NUCLEOTIDE SEQUENCE</scope>
    <source>
        <strain evidence="2">CBHHK200</strain>
    </source>
</reference>
<evidence type="ECO:0000313" key="3">
    <source>
        <dbReference type="Proteomes" id="UP001218188"/>
    </source>
</evidence>
<protein>
    <submittedName>
        <fullName evidence="2">Uncharacterized protein</fullName>
    </submittedName>
</protein>
<feature type="compositionally biased region" description="Polar residues" evidence="1">
    <location>
        <begin position="124"/>
        <end position="136"/>
    </location>
</feature>